<organism evidence="1 2">
    <name type="scientific">Goekera deserti</name>
    <dbReference type="NCBI Taxonomy" id="2497753"/>
    <lineage>
        <taxon>Bacteria</taxon>
        <taxon>Bacillati</taxon>
        <taxon>Actinomycetota</taxon>
        <taxon>Actinomycetes</taxon>
        <taxon>Geodermatophilales</taxon>
        <taxon>Geodermatophilaceae</taxon>
        <taxon>Goekera</taxon>
    </lineage>
</organism>
<evidence type="ECO:0000313" key="2">
    <source>
        <dbReference type="Proteomes" id="UP000470470"/>
    </source>
</evidence>
<comment type="caution">
    <text evidence="1">The sequence shown here is derived from an EMBL/GenBank/DDBJ whole genome shotgun (WGS) entry which is preliminary data.</text>
</comment>
<accession>A0A7K3WHW0</accession>
<proteinExistence type="predicted"/>
<keyword evidence="2" id="KW-1185">Reference proteome</keyword>
<sequence>MSHLATRWSMVHPPLLGPAVLGPLATELRSRGYVVVLPDLRDAVEHAAGWPDRAVAACRALGPADAVLGFSGAGPLLPAVAVATGARRVVLVDAVLPARHGATVPGDRIRAFVLSRRREDRIAPWPQWWPPGTVEGELPDAAVREAVCAEARSLPADFYDVAVPVPERWPSRAVRYVQLSPGYQESADDARARGWEVTGDGAGVHLDVAGRAARVADLVLGPTPAPR</sequence>
<evidence type="ECO:0000313" key="1">
    <source>
        <dbReference type="EMBL" id="NEL56068.1"/>
    </source>
</evidence>
<dbReference type="GO" id="GO:0016787">
    <property type="term" value="F:hydrolase activity"/>
    <property type="evidence" value="ECO:0007669"/>
    <property type="project" value="UniProtKB-KW"/>
</dbReference>
<dbReference type="InterPro" id="IPR029058">
    <property type="entry name" value="AB_hydrolase_fold"/>
</dbReference>
<name>A0A7K3WHW0_9ACTN</name>
<protein>
    <submittedName>
        <fullName evidence="1">Alpha/beta hydrolase</fullName>
    </submittedName>
</protein>
<dbReference type="AlphaFoldDB" id="A0A7K3WHW0"/>
<keyword evidence="1" id="KW-0378">Hydrolase</keyword>
<dbReference type="Proteomes" id="UP000470470">
    <property type="component" value="Unassembled WGS sequence"/>
</dbReference>
<dbReference type="RefSeq" id="WP_152729273.1">
    <property type="nucleotide sequence ID" value="NZ_JAABOZ010000003.1"/>
</dbReference>
<reference evidence="1 2" key="1">
    <citation type="submission" date="2020-02" db="EMBL/GenBank/DDBJ databases">
        <title>The whole genome sequence of CPCC 205119.</title>
        <authorList>
            <person name="Jiang Z."/>
        </authorList>
    </citation>
    <scope>NUCLEOTIDE SEQUENCE [LARGE SCALE GENOMIC DNA]</scope>
    <source>
        <strain evidence="1 2">CPCC 205119</strain>
    </source>
</reference>
<gene>
    <name evidence="1" type="ORF">G1H19_19010</name>
</gene>
<dbReference type="EMBL" id="JAAGWK010000029">
    <property type="protein sequence ID" value="NEL56068.1"/>
    <property type="molecule type" value="Genomic_DNA"/>
</dbReference>
<dbReference type="SUPFAM" id="SSF53474">
    <property type="entry name" value="alpha/beta-Hydrolases"/>
    <property type="match status" value="1"/>
</dbReference>